<evidence type="ECO:0000313" key="2">
    <source>
        <dbReference type="Proteomes" id="UP000324222"/>
    </source>
</evidence>
<organism evidence="1 2">
    <name type="scientific">Portunus trituberculatus</name>
    <name type="common">Swimming crab</name>
    <name type="synonym">Neptunus trituberculatus</name>
    <dbReference type="NCBI Taxonomy" id="210409"/>
    <lineage>
        <taxon>Eukaryota</taxon>
        <taxon>Metazoa</taxon>
        <taxon>Ecdysozoa</taxon>
        <taxon>Arthropoda</taxon>
        <taxon>Crustacea</taxon>
        <taxon>Multicrustacea</taxon>
        <taxon>Malacostraca</taxon>
        <taxon>Eumalacostraca</taxon>
        <taxon>Eucarida</taxon>
        <taxon>Decapoda</taxon>
        <taxon>Pleocyemata</taxon>
        <taxon>Brachyura</taxon>
        <taxon>Eubrachyura</taxon>
        <taxon>Portunoidea</taxon>
        <taxon>Portunidae</taxon>
        <taxon>Portuninae</taxon>
        <taxon>Portunus</taxon>
    </lineage>
</organism>
<comment type="caution">
    <text evidence="1">The sequence shown here is derived from an EMBL/GenBank/DDBJ whole genome shotgun (WGS) entry which is preliminary data.</text>
</comment>
<dbReference type="EMBL" id="VSRR010006103">
    <property type="protein sequence ID" value="MPC44059.1"/>
    <property type="molecule type" value="Genomic_DNA"/>
</dbReference>
<keyword evidence="2" id="KW-1185">Reference proteome</keyword>
<gene>
    <name evidence="1" type="ORF">E2C01_037719</name>
</gene>
<accession>A0A5B7FFQ1</accession>
<protein>
    <submittedName>
        <fullName evidence="1">Uncharacterized protein</fullName>
    </submittedName>
</protein>
<dbReference type="Proteomes" id="UP000324222">
    <property type="component" value="Unassembled WGS sequence"/>
</dbReference>
<sequence length="79" mass="9033">MGSTKLPLSLSAAAYMGHMGECWHEVVGSSWCLVGWIMRWCWQRRNPCVNVSASASCQVRTTRPCDWFVPLRDARRVVF</sequence>
<proteinExistence type="predicted"/>
<evidence type="ECO:0000313" key="1">
    <source>
        <dbReference type="EMBL" id="MPC44059.1"/>
    </source>
</evidence>
<reference evidence="1" key="1">
    <citation type="submission" date="2019-05" db="EMBL/GenBank/DDBJ databases">
        <title>Another draft genome of Portunus trituberculatus and its Hox gene families provides insights of decapod evolution.</title>
        <authorList>
            <person name="Jeong J.-H."/>
            <person name="Song I."/>
            <person name="Kim S."/>
            <person name="Choi T."/>
            <person name="Kim D."/>
            <person name="Ryu S."/>
            <person name="Kim W."/>
        </authorList>
    </citation>
    <scope>NUCLEOTIDE SEQUENCE [LARGE SCALE GENOMIC DNA]</scope>
    <source>
        <tissue evidence="1">Muscle</tissue>
    </source>
</reference>
<dbReference type="AlphaFoldDB" id="A0A5B7FFQ1"/>
<name>A0A5B7FFQ1_PORTR</name>